<name>A0A0A9DSC5_ARUDO</name>
<dbReference type="AlphaFoldDB" id="A0A0A9DSC5"/>
<dbReference type="EMBL" id="GBRH01207199">
    <property type="protein sequence ID" value="JAD90696.1"/>
    <property type="molecule type" value="Transcribed_RNA"/>
</dbReference>
<sequence>MAKPYVWEATIRNMRILIQGHLHPTPQWEVSMWHTVTVRASHDTVVVHCEASHGNELYGQTQYSTRCARLAIGLEHGIDTLNPLPRQKLLGRDGHRTNDLSTKDITVLDNELDLGRLMPDGHDEVLCPDGILVIGDNVGPRDSGVGDLDGDVRVAGHGGAGHLVADDAGDARAEEVADPLGEHVLVGQAPRVVHPDVERAVEQDHLERRPDAAAAVLRPSPAVGHHLHPAAVAAPAGREGGRRRG</sequence>
<proteinExistence type="predicted"/>
<organism evidence="1">
    <name type="scientific">Arundo donax</name>
    <name type="common">Giant reed</name>
    <name type="synonym">Donax arundinaceus</name>
    <dbReference type="NCBI Taxonomy" id="35708"/>
    <lineage>
        <taxon>Eukaryota</taxon>
        <taxon>Viridiplantae</taxon>
        <taxon>Streptophyta</taxon>
        <taxon>Embryophyta</taxon>
        <taxon>Tracheophyta</taxon>
        <taxon>Spermatophyta</taxon>
        <taxon>Magnoliopsida</taxon>
        <taxon>Liliopsida</taxon>
        <taxon>Poales</taxon>
        <taxon>Poaceae</taxon>
        <taxon>PACMAD clade</taxon>
        <taxon>Arundinoideae</taxon>
        <taxon>Arundineae</taxon>
        <taxon>Arundo</taxon>
    </lineage>
</organism>
<reference evidence="1" key="2">
    <citation type="journal article" date="2015" name="Data Brief">
        <title>Shoot transcriptome of the giant reed, Arundo donax.</title>
        <authorList>
            <person name="Barrero R.A."/>
            <person name="Guerrero F.D."/>
            <person name="Moolhuijzen P."/>
            <person name="Goolsby J.A."/>
            <person name="Tidwell J."/>
            <person name="Bellgard S.E."/>
            <person name="Bellgard M.I."/>
        </authorList>
    </citation>
    <scope>NUCLEOTIDE SEQUENCE</scope>
    <source>
        <tissue evidence="1">Shoot tissue taken approximately 20 cm above the soil surface</tissue>
    </source>
</reference>
<evidence type="ECO:0000313" key="1">
    <source>
        <dbReference type="EMBL" id="JAD90696.1"/>
    </source>
</evidence>
<accession>A0A0A9DSC5</accession>
<protein>
    <submittedName>
        <fullName evidence="1">Uncharacterized protein</fullName>
    </submittedName>
</protein>
<reference evidence="1" key="1">
    <citation type="submission" date="2014-09" db="EMBL/GenBank/DDBJ databases">
        <authorList>
            <person name="Magalhaes I.L.F."/>
            <person name="Oliveira U."/>
            <person name="Santos F.R."/>
            <person name="Vidigal T.H.D.A."/>
            <person name="Brescovit A.D."/>
            <person name="Santos A.J."/>
        </authorList>
    </citation>
    <scope>NUCLEOTIDE SEQUENCE</scope>
    <source>
        <tissue evidence="1">Shoot tissue taken approximately 20 cm above the soil surface</tissue>
    </source>
</reference>